<dbReference type="Pfam" id="PF00578">
    <property type="entry name" value="AhpC-TSA"/>
    <property type="match status" value="1"/>
</dbReference>
<dbReference type="CDD" id="cd02970">
    <property type="entry name" value="PRX_like2"/>
    <property type="match status" value="1"/>
</dbReference>
<proteinExistence type="inferred from homology"/>
<dbReference type="OrthoDB" id="9809746at2"/>
<dbReference type="InterPro" id="IPR000866">
    <property type="entry name" value="AhpC/TSA"/>
</dbReference>
<dbReference type="EMBL" id="SACK01000001">
    <property type="protein sequence ID" value="RVU03139.1"/>
    <property type="molecule type" value="Genomic_DNA"/>
</dbReference>
<evidence type="ECO:0000259" key="12">
    <source>
        <dbReference type="PROSITE" id="PS51352"/>
    </source>
</evidence>
<evidence type="ECO:0000256" key="11">
    <source>
        <dbReference type="ARBA" id="ARBA00049091"/>
    </source>
</evidence>
<feature type="domain" description="Thioredoxin" evidence="12">
    <location>
        <begin position="49"/>
        <end position="219"/>
    </location>
</feature>
<dbReference type="AlphaFoldDB" id="A0A437MZR4"/>
<evidence type="ECO:0000256" key="1">
    <source>
        <dbReference type="ARBA" id="ARBA00003330"/>
    </source>
</evidence>
<dbReference type="EC" id="1.11.1.24" evidence="2"/>
<gene>
    <name evidence="13" type="ORF">EOD41_04195</name>
</gene>
<dbReference type="PANTHER" id="PTHR42801:SF7">
    <property type="entry name" value="SLL1159 PROTEIN"/>
    <property type="match status" value="1"/>
</dbReference>
<evidence type="ECO:0000256" key="8">
    <source>
        <dbReference type="ARBA" id="ARBA00032824"/>
    </source>
</evidence>
<evidence type="ECO:0000256" key="2">
    <source>
        <dbReference type="ARBA" id="ARBA00013017"/>
    </source>
</evidence>
<name>A0A437MZR4_9SPHI</name>
<evidence type="ECO:0000256" key="7">
    <source>
        <dbReference type="ARBA" id="ARBA00023284"/>
    </source>
</evidence>
<dbReference type="RefSeq" id="WP_127703505.1">
    <property type="nucleotide sequence ID" value="NZ_SACK01000001.1"/>
</dbReference>
<dbReference type="GO" id="GO:0005737">
    <property type="term" value="C:cytoplasm"/>
    <property type="evidence" value="ECO:0007669"/>
    <property type="project" value="TreeGrafter"/>
</dbReference>
<dbReference type="InterPro" id="IPR050924">
    <property type="entry name" value="Peroxiredoxin_BCP/PrxQ"/>
</dbReference>
<sequence length="219" mass="24710">MSTQTTNTPTLATELADFQTSWNAKAPEGLQDKFENGIEEIKALNDTALKVGDIAPDFELNNALNHPVKLADLLKNGPVVLSWYRGGWCPYCNIQLRYLQSYLPQFKAAGATLVALSPELPDKSLTTTEKNNLEFEVLTDYDNEVARQFRIVFKLNEELIDIYNDFHKLETYNGVSTNELPVPATYVIGADRVIKYAFVDTDYRKRAEPAEILEVLKSL</sequence>
<comment type="similarity">
    <text evidence="9">Belongs to the peroxiredoxin family. BCP/PrxQ subfamily.</text>
</comment>
<dbReference type="PROSITE" id="PS51352">
    <property type="entry name" value="THIOREDOXIN_2"/>
    <property type="match status" value="1"/>
</dbReference>
<evidence type="ECO:0000256" key="9">
    <source>
        <dbReference type="ARBA" id="ARBA00038489"/>
    </source>
</evidence>
<dbReference type="Gene3D" id="3.40.30.10">
    <property type="entry name" value="Glutaredoxin"/>
    <property type="match status" value="1"/>
</dbReference>
<evidence type="ECO:0000256" key="10">
    <source>
        <dbReference type="ARBA" id="ARBA00042639"/>
    </source>
</evidence>
<comment type="caution">
    <text evidence="13">The sequence shown here is derived from an EMBL/GenBank/DDBJ whole genome shotgun (WGS) entry which is preliminary data.</text>
</comment>
<evidence type="ECO:0000256" key="3">
    <source>
        <dbReference type="ARBA" id="ARBA00022559"/>
    </source>
</evidence>
<keyword evidence="3" id="KW-0575">Peroxidase</keyword>
<evidence type="ECO:0000256" key="4">
    <source>
        <dbReference type="ARBA" id="ARBA00022862"/>
    </source>
</evidence>
<comment type="catalytic activity">
    <reaction evidence="11">
        <text>a hydroperoxide + [thioredoxin]-dithiol = an alcohol + [thioredoxin]-disulfide + H2O</text>
        <dbReference type="Rhea" id="RHEA:62620"/>
        <dbReference type="Rhea" id="RHEA-COMP:10698"/>
        <dbReference type="Rhea" id="RHEA-COMP:10700"/>
        <dbReference type="ChEBI" id="CHEBI:15377"/>
        <dbReference type="ChEBI" id="CHEBI:29950"/>
        <dbReference type="ChEBI" id="CHEBI:30879"/>
        <dbReference type="ChEBI" id="CHEBI:35924"/>
        <dbReference type="ChEBI" id="CHEBI:50058"/>
        <dbReference type="EC" id="1.11.1.24"/>
    </reaction>
</comment>
<dbReference type="SUPFAM" id="SSF52833">
    <property type="entry name" value="Thioredoxin-like"/>
    <property type="match status" value="1"/>
</dbReference>
<keyword evidence="5" id="KW-0560">Oxidoreductase</keyword>
<reference evidence="13 14" key="1">
    <citation type="submission" date="2019-01" db="EMBL/GenBank/DDBJ databases">
        <authorList>
            <person name="Chen W.-M."/>
        </authorList>
    </citation>
    <scope>NUCLEOTIDE SEQUENCE [LARGE SCALE GENOMIC DNA]</scope>
    <source>
        <strain evidence="13 14">YBJ-36</strain>
    </source>
</reference>
<organism evidence="13 14">
    <name type="scientific">Mucilaginibacter limnophilus</name>
    <dbReference type="NCBI Taxonomy" id="1932778"/>
    <lineage>
        <taxon>Bacteria</taxon>
        <taxon>Pseudomonadati</taxon>
        <taxon>Bacteroidota</taxon>
        <taxon>Sphingobacteriia</taxon>
        <taxon>Sphingobacteriales</taxon>
        <taxon>Sphingobacteriaceae</taxon>
        <taxon>Mucilaginibacter</taxon>
    </lineage>
</organism>
<protein>
    <recommendedName>
        <fullName evidence="2">thioredoxin-dependent peroxiredoxin</fullName>
        <ecNumber evidence="2">1.11.1.24</ecNumber>
    </recommendedName>
    <alternativeName>
        <fullName evidence="8">Thioredoxin peroxidase</fullName>
    </alternativeName>
    <alternativeName>
        <fullName evidence="10">Thioredoxin-dependent peroxiredoxin Bcp</fullName>
    </alternativeName>
</protein>
<dbReference type="GO" id="GO:0008379">
    <property type="term" value="F:thioredoxin peroxidase activity"/>
    <property type="evidence" value="ECO:0007669"/>
    <property type="project" value="TreeGrafter"/>
</dbReference>
<evidence type="ECO:0000256" key="6">
    <source>
        <dbReference type="ARBA" id="ARBA00023157"/>
    </source>
</evidence>
<dbReference type="GO" id="GO:0034599">
    <property type="term" value="P:cellular response to oxidative stress"/>
    <property type="evidence" value="ECO:0007669"/>
    <property type="project" value="TreeGrafter"/>
</dbReference>
<dbReference type="Proteomes" id="UP000282759">
    <property type="component" value="Unassembled WGS sequence"/>
</dbReference>
<dbReference type="InterPro" id="IPR036249">
    <property type="entry name" value="Thioredoxin-like_sf"/>
</dbReference>
<dbReference type="PANTHER" id="PTHR42801">
    <property type="entry name" value="THIOREDOXIN-DEPENDENT PEROXIDE REDUCTASE"/>
    <property type="match status" value="1"/>
</dbReference>
<evidence type="ECO:0000313" key="14">
    <source>
        <dbReference type="Proteomes" id="UP000282759"/>
    </source>
</evidence>
<evidence type="ECO:0000256" key="5">
    <source>
        <dbReference type="ARBA" id="ARBA00023002"/>
    </source>
</evidence>
<keyword evidence="14" id="KW-1185">Reference proteome</keyword>
<keyword evidence="6" id="KW-1015">Disulfide bond</keyword>
<dbReference type="GO" id="GO:0045454">
    <property type="term" value="P:cell redox homeostasis"/>
    <property type="evidence" value="ECO:0007669"/>
    <property type="project" value="TreeGrafter"/>
</dbReference>
<evidence type="ECO:0000313" key="13">
    <source>
        <dbReference type="EMBL" id="RVU03139.1"/>
    </source>
</evidence>
<keyword evidence="4" id="KW-0049">Antioxidant</keyword>
<accession>A0A437MZR4</accession>
<dbReference type="InterPro" id="IPR013766">
    <property type="entry name" value="Thioredoxin_domain"/>
</dbReference>
<comment type="function">
    <text evidence="1">Thiol-specific peroxidase that catalyzes the reduction of hydrogen peroxide and organic hydroperoxides to water and alcohols, respectively. Plays a role in cell protection against oxidative stress by detoxifying peroxides and as sensor of hydrogen peroxide-mediated signaling events.</text>
</comment>
<keyword evidence="7" id="KW-0676">Redox-active center</keyword>